<dbReference type="RefSeq" id="WP_211324746.1">
    <property type="nucleotide sequence ID" value="NZ_QLLL01000002.1"/>
</dbReference>
<name>A0A327QY28_9BACT</name>
<dbReference type="SUPFAM" id="SSF54427">
    <property type="entry name" value="NTF2-like"/>
    <property type="match status" value="1"/>
</dbReference>
<dbReference type="PROSITE" id="PS51257">
    <property type="entry name" value="PROKAR_LIPOPROTEIN"/>
    <property type="match status" value="1"/>
</dbReference>
<proteinExistence type="predicted"/>
<gene>
    <name evidence="2" type="ORF">LX64_01288</name>
</gene>
<dbReference type="AlphaFoldDB" id="A0A327QY28"/>
<dbReference type="Gene3D" id="3.10.450.50">
    <property type="match status" value="1"/>
</dbReference>
<accession>A0A327QY28</accession>
<evidence type="ECO:0000313" key="3">
    <source>
        <dbReference type="Proteomes" id="UP000249547"/>
    </source>
</evidence>
<evidence type="ECO:0000313" key="2">
    <source>
        <dbReference type="EMBL" id="RAJ08634.1"/>
    </source>
</evidence>
<protein>
    <submittedName>
        <fullName evidence="2">Ketosteroid isomerase-like protein</fullName>
    </submittedName>
</protein>
<feature type="signal peptide" evidence="1">
    <location>
        <begin position="1"/>
        <end position="19"/>
    </location>
</feature>
<dbReference type="GO" id="GO:0016853">
    <property type="term" value="F:isomerase activity"/>
    <property type="evidence" value="ECO:0007669"/>
    <property type="project" value="UniProtKB-KW"/>
</dbReference>
<keyword evidence="1" id="KW-0732">Signal</keyword>
<dbReference type="Proteomes" id="UP000249547">
    <property type="component" value="Unassembled WGS sequence"/>
</dbReference>
<keyword evidence="3" id="KW-1185">Reference proteome</keyword>
<feature type="chain" id="PRO_5016275393" evidence="1">
    <location>
        <begin position="20"/>
        <end position="148"/>
    </location>
</feature>
<evidence type="ECO:0000256" key="1">
    <source>
        <dbReference type="SAM" id="SignalP"/>
    </source>
</evidence>
<comment type="caution">
    <text evidence="2">The sequence shown here is derived from an EMBL/GenBank/DDBJ whole genome shotgun (WGS) entry which is preliminary data.</text>
</comment>
<organism evidence="2 3">
    <name type="scientific">Chitinophaga skermanii</name>
    <dbReference type="NCBI Taxonomy" id="331697"/>
    <lineage>
        <taxon>Bacteria</taxon>
        <taxon>Pseudomonadati</taxon>
        <taxon>Bacteroidota</taxon>
        <taxon>Chitinophagia</taxon>
        <taxon>Chitinophagales</taxon>
        <taxon>Chitinophagaceae</taxon>
        <taxon>Chitinophaga</taxon>
    </lineage>
</organism>
<reference evidence="2 3" key="1">
    <citation type="submission" date="2018-06" db="EMBL/GenBank/DDBJ databases">
        <title>Genomic Encyclopedia of Archaeal and Bacterial Type Strains, Phase II (KMG-II): from individual species to whole genera.</title>
        <authorList>
            <person name="Goeker M."/>
        </authorList>
    </citation>
    <scope>NUCLEOTIDE SEQUENCE [LARGE SCALE GENOMIC DNA]</scope>
    <source>
        <strain evidence="2 3">DSM 23857</strain>
    </source>
</reference>
<dbReference type="EMBL" id="QLLL01000002">
    <property type="protein sequence ID" value="RAJ08634.1"/>
    <property type="molecule type" value="Genomic_DNA"/>
</dbReference>
<sequence>MKSITMLAMLIGMSCIAKAQSNESSLQEVRKIIEKSNATYADFANKNDGSILLRYTNDACLFPPNAAPVCGRNNMAKFFKDGPKVHTTFTIQHLYGDGKTFVTEESYYEMTDFNGKKIDEGKVVVVWKHTNEGWKMHRDMFSSNYPKK</sequence>
<keyword evidence="2" id="KW-0413">Isomerase</keyword>
<dbReference type="InterPro" id="IPR032710">
    <property type="entry name" value="NTF2-like_dom_sf"/>
</dbReference>